<proteinExistence type="predicted"/>
<reference evidence="1" key="1">
    <citation type="journal article" date="2023" name="Mol. Phylogenet. Evol.">
        <title>Genome-scale phylogeny and comparative genomics of the fungal order Sordariales.</title>
        <authorList>
            <person name="Hensen N."/>
            <person name="Bonometti L."/>
            <person name="Westerberg I."/>
            <person name="Brannstrom I.O."/>
            <person name="Guillou S."/>
            <person name="Cros-Aarteil S."/>
            <person name="Calhoun S."/>
            <person name="Haridas S."/>
            <person name="Kuo A."/>
            <person name="Mondo S."/>
            <person name="Pangilinan J."/>
            <person name="Riley R."/>
            <person name="LaButti K."/>
            <person name="Andreopoulos B."/>
            <person name="Lipzen A."/>
            <person name="Chen C."/>
            <person name="Yan M."/>
            <person name="Daum C."/>
            <person name="Ng V."/>
            <person name="Clum A."/>
            <person name="Steindorff A."/>
            <person name="Ohm R.A."/>
            <person name="Martin F."/>
            <person name="Silar P."/>
            <person name="Natvig D.O."/>
            <person name="Lalanne C."/>
            <person name="Gautier V."/>
            <person name="Ament-Velasquez S.L."/>
            <person name="Kruys A."/>
            <person name="Hutchinson M.I."/>
            <person name="Powell A.J."/>
            <person name="Barry K."/>
            <person name="Miller A.N."/>
            <person name="Grigoriev I.V."/>
            <person name="Debuchy R."/>
            <person name="Gladieux P."/>
            <person name="Hiltunen Thoren M."/>
            <person name="Johannesson H."/>
        </authorList>
    </citation>
    <scope>NUCLEOTIDE SEQUENCE</scope>
    <source>
        <strain evidence="1">CBS 757.83</strain>
    </source>
</reference>
<organism evidence="1 2">
    <name type="scientific">Parathielavia hyrcaniae</name>
    <dbReference type="NCBI Taxonomy" id="113614"/>
    <lineage>
        <taxon>Eukaryota</taxon>
        <taxon>Fungi</taxon>
        <taxon>Dikarya</taxon>
        <taxon>Ascomycota</taxon>
        <taxon>Pezizomycotina</taxon>
        <taxon>Sordariomycetes</taxon>
        <taxon>Sordariomycetidae</taxon>
        <taxon>Sordariales</taxon>
        <taxon>Chaetomiaceae</taxon>
        <taxon>Parathielavia</taxon>
    </lineage>
</organism>
<protein>
    <submittedName>
        <fullName evidence="1">Uncharacterized protein</fullName>
    </submittedName>
</protein>
<name>A0AAN6PRS6_9PEZI</name>
<evidence type="ECO:0000313" key="1">
    <source>
        <dbReference type="EMBL" id="KAK4096722.1"/>
    </source>
</evidence>
<dbReference type="AlphaFoldDB" id="A0AAN6PRS6"/>
<sequence length="157" mass="17293">MGSSYYIRECCPFVCWRHWFSTILTGPQATASALGRRRAGRDQGHRRATVPRPRLCGQRPRVTSVTGLVHSLGCSSRTIAPAWASPPLQPLAMPAQPTRLVLVGNTTCNGVSLHVSDRAVLTIRLFNDPRAAYQAPHPTTCTIRRLDRQSPSLRPVV</sequence>
<keyword evidence="2" id="KW-1185">Reference proteome</keyword>
<gene>
    <name evidence="1" type="ORF">N658DRAFT_334209</name>
</gene>
<dbReference type="Proteomes" id="UP001305647">
    <property type="component" value="Unassembled WGS sequence"/>
</dbReference>
<comment type="caution">
    <text evidence="1">The sequence shown here is derived from an EMBL/GenBank/DDBJ whole genome shotgun (WGS) entry which is preliminary data.</text>
</comment>
<accession>A0AAN6PRS6</accession>
<dbReference type="EMBL" id="MU863699">
    <property type="protein sequence ID" value="KAK4096722.1"/>
    <property type="molecule type" value="Genomic_DNA"/>
</dbReference>
<reference evidence="1" key="2">
    <citation type="submission" date="2023-05" db="EMBL/GenBank/DDBJ databases">
        <authorList>
            <consortium name="Lawrence Berkeley National Laboratory"/>
            <person name="Steindorff A."/>
            <person name="Hensen N."/>
            <person name="Bonometti L."/>
            <person name="Westerberg I."/>
            <person name="Brannstrom I.O."/>
            <person name="Guillou S."/>
            <person name="Cros-Aarteil S."/>
            <person name="Calhoun S."/>
            <person name="Haridas S."/>
            <person name="Kuo A."/>
            <person name="Mondo S."/>
            <person name="Pangilinan J."/>
            <person name="Riley R."/>
            <person name="Labutti K."/>
            <person name="Andreopoulos B."/>
            <person name="Lipzen A."/>
            <person name="Chen C."/>
            <person name="Yanf M."/>
            <person name="Daum C."/>
            <person name="Ng V."/>
            <person name="Clum A."/>
            <person name="Ohm R."/>
            <person name="Martin F."/>
            <person name="Silar P."/>
            <person name="Natvig D."/>
            <person name="Lalanne C."/>
            <person name="Gautier V."/>
            <person name="Ament-Velasquez S.L."/>
            <person name="Kruys A."/>
            <person name="Hutchinson M.I."/>
            <person name="Powell A.J."/>
            <person name="Barry K."/>
            <person name="Miller A.N."/>
            <person name="Grigoriev I.V."/>
            <person name="Debuchy R."/>
            <person name="Gladieux P."/>
            <person name="Thoren M.H."/>
            <person name="Johannesson H."/>
        </authorList>
    </citation>
    <scope>NUCLEOTIDE SEQUENCE</scope>
    <source>
        <strain evidence="1">CBS 757.83</strain>
    </source>
</reference>
<evidence type="ECO:0000313" key="2">
    <source>
        <dbReference type="Proteomes" id="UP001305647"/>
    </source>
</evidence>